<gene>
    <name evidence="5" type="ORF">Tci_000566</name>
</gene>
<dbReference type="InterPro" id="IPR048126">
    <property type="entry name" value="Toxin_VasX"/>
</dbReference>
<feature type="transmembrane region" description="Helical" evidence="1">
    <location>
        <begin position="998"/>
        <end position="1015"/>
    </location>
</feature>
<feature type="transmembrane region" description="Helical" evidence="1">
    <location>
        <begin position="1334"/>
        <end position="1356"/>
    </location>
</feature>
<dbReference type="InterPro" id="IPR046554">
    <property type="entry name" value="DUF6708"/>
</dbReference>
<feature type="transmembrane region" description="Helical" evidence="1">
    <location>
        <begin position="1027"/>
        <end position="1047"/>
    </location>
</feature>
<evidence type="ECO:0000313" key="5">
    <source>
        <dbReference type="EMBL" id="GEU28588.1"/>
    </source>
</evidence>
<name>A0A699GIK7_TANCI</name>
<keyword evidence="1" id="KW-0472">Membrane</keyword>
<dbReference type="InterPro" id="IPR025391">
    <property type="entry name" value="DUF4123"/>
</dbReference>
<dbReference type="Pfam" id="PF13503">
    <property type="entry name" value="DUF4123"/>
    <property type="match status" value="1"/>
</dbReference>
<feature type="transmembrane region" description="Helical" evidence="1">
    <location>
        <begin position="1177"/>
        <end position="1196"/>
    </location>
</feature>
<dbReference type="InterPro" id="IPR046864">
    <property type="entry name" value="VasX_N"/>
</dbReference>
<organism evidence="5">
    <name type="scientific">Tanacetum cinerariifolium</name>
    <name type="common">Dalmatian daisy</name>
    <name type="synonym">Chrysanthemum cinerariifolium</name>
    <dbReference type="NCBI Taxonomy" id="118510"/>
    <lineage>
        <taxon>Eukaryota</taxon>
        <taxon>Viridiplantae</taxon>
        <taxon>Streptophyta</taxon>
        <taxon>Embryophyta</taxon>
        <taxon>Tracheophyta</taxon>
        <taxon>Spermatophyta</taxon>
        <taxon>Magnoliopsida</taxon>
        <taxon>eudicotyledons</taxon>
        <taxon>Gunneridae</taxon>
        <taxon>Pentapetalae</taxon>
        <taxon>asterids</taxon>
        <taxon>campanulids</taxon>
        <taxon>Asterales</taxon>
        <taxon>Asteraceae</taxon>
        <taxon>Asteroideae</taxon>
        <taxon>Anthemideae</taxon>
        <taxon>Anthemidinae</taxon>
        <taxon>Tanacetum</taxon>
    </lineage>
</organism>
<accession>A0A699GIK7</accession>
<proteinExistence type="predicted"/>
<evidence type="ECO:0000259" key="4">
    <source>
        <dbReference type="Pfam" id="PF20455"/>
    </source>
</evidence>
<sequence>MEGGNIMLHGPGKIEFKASQKELTGPATASAQAISLPNPSKLTLHTFGLVDPNAVGELPDSVSGKPLVPDKLSNSAHLMPVLLDLRAMPEESGNALLNALYEAHSHQERPVVRVFVDTDADTEQFARQWNSLQLVSLETGVKSWLRIHDPRVLHQLWRVLTPCQRHVLLGKARSISYWIAGQWVKISTSEEATPNPDRIVSSTHQGKSGWDWRRIEQIGIINRALELLDAENPLVLQRQAETAEDLIARAKALHGLIIPEDLVEFVFRGLSSHPLFDQHPALVKTIRRPRDPADDSTLADRLALIDEAIWNELPQADKGAPLANEAPIELEAAAAHYTKRLLRSGYVNVYDEARKRWELYFVTPQGHYFKLLLPKPGVTAIVPEKPFNCPDKGHSELASCITVSDPKNATKVWIGFSDGLWTDAVRSANESAAYRKRHMVEIDIQAALAGATQPHARPIAQLSAVVAEYAMNPRVAKVALGWSPYDLSLRQGAAQALIEAFNGMRDGKGLMITVPDPAGIAAELATLMTHSVEQFNSGHEYRRKLAADFQIGRVESAIREGAKTAERNAAEEIANERISSNPIGHIFSEGERKRTEDIRKVTPAEAKKSADRAWEKYAAKFDNEERKKWVEEYKTKLLGHDKKYVAPLAENHVSLMKSEAMLNYLVCNFDPNNAQSGAVYTAVVTQCVKNTQDKMSCANLYDNWLEGDINDNSNFGLQALFLNIKKLKDAVNTVKGATEVSLDLRMLPWDNLLAIYTGAVGRFEKDASEVAARFVAQFAGCISRALAKVLDGTPKFRTLIMGLGIIAGHPVVICEIEGTKKQIRTLVIKTMAKISGKTLPKHQMQKAVSDAFRQMDLEGVSLEGTTKQKWFVILDKEVLTSMPEGQNPVTWLPKAITTADKLEGLNLERWRTVINTNMGFGIVAGLMQAVCLTKTISDEEKALANESFDAKARMYAGITTVVATTADVIGNYIEKRAIQGLPLGQGIARSFGSILSKTAGRVAIGLGVLVAILDSRKAIESAKEKNVGLAILYGVSAGAGFTATLLIGGVLTLGAFTIPVIGILIAVIIGVAILIEYIKDNPLQDWLERCVWGNMQEQRYKDMDTEQAQLSQKIRLAVEPHYQLCVIKANSVFLESIDKWYGEKGLITAIVIAGMLIFGITFGSIVWMWAFNELVNYAIGIGIILFFILAGLTYLLKKESFAYTHYPLRFNRSTRMVHIFQPDGTVVSAPWDEIFFTMGQADHVHKFWNVFGHILAEDRLTVINTFALSVSEISGPDGITLLKSHWEFIRCYMEDGPEPILGQVEFCLPISDRKESFAFGVRRMLANSSSATPIMYPVILLSMFFSLITVPFRYFAIRTSKIPRWPAAIEKECAIPSNDPYAIYGDSRGVRSAMFPDAASAAGVMFKAPPKNPLQT</sequence>
<evidence type="ECO:0000259" key="3">
    <source>
        <dbReference type="Pfam" id="PF20249"/>
    </source>
</evidence>
<protein>
    <submittedName>
        <fullName evidence="5">Uncharacterized protein</fullName>
    </submittedName>
</protein>
<dbReference type="EMBL" id="BKCJ010000009">
    <property type="protein sequence ID" value="GEU28588.1"/>
    <property type="molecule type" value="Genomic_DNA"/>
</dbReference>
<evidence type="ECO:0000259" key="2">
    <source>
        <dbReference type="Pfam" id="PF13503"/>
    </source>
</evidence>
<dbReference type="NCBIfam" id="NF041559">
    <property type="entry name" value="BTH_I2691_fam"/>
    <property type="match status" value="1"/>
</dbReference>
<feature type="transmembrane region" description="Helical" evidence="1">
    <location>
        <begin position="1146"/>
        <end position="1171"/>
    </location>
</feature>
<dbReference type="Pfam" id="PF20249">
    <property type="entry name" value="VasX_N"/>
    <property type="match status" value="1"/>
</dbReference>
<reference evidence="5" key="1">
    <citation type="journal article" date="2019" name="Sci. Rep.">
        <title>Draft genome of Tanacetum cinerariifolium, the natural source of mosquito coil.</title>
        <authorList>
            <person name="Yamashiro T."/>
            <person name="Shiraishi A."/>
            <person name="Satake H."/>
            <person name="Nakayama K."/>
        </authorList>
    </citation>
    <scope>NUCLEOTIDE SEQUENCE</scope>
</reference>
<feature type="domain" description="DUF4123" evidence="2">
    <location>
        <begin position="73"/>
        <end position="166"/>
    </location>
</feature>
<dbReference type="CDD" id="cd20707">
    <property type="entry name" value="MIX_III"/>
    <property type="match status" value="1"/>
</dbReference>
<keyword evidence="1" id="KW-0812">Transmembrane</keyword>
<comment type="caution">
    <text evidence="5">The sequence shown here is derived from an EMBL/GenBank/DDBJ whole genome shotgun (WGS) entry which is preliminary data.</text>
</comment>
<feature type="domain" description="Toxin VasX N-terminal region" evidence="3">
    <location>
        <begin position="315"/>
        <end position="446"/>
    </location>
</feature>
<feature type="transmembrane region" description="Helical" evidence="1">
    <location>
        <begin position="1053"/>
        <end position="1075"/>
    </location>
</feature>
<feature type="domain" description="DUF6708" evidence="4">
    <location>
        <begin position="1192"/>
        <end position="1374"/>
    </location>
</feature>
<evidence type="ECO:0000256" key="1">
    <source>
        <dbReference type="SAM" id="Phobius"/>
    </source>
</evidence>
<keyword evidence="1" id="KW-1133">Transmembrane helix</keyword>
<dbReference type="Pfam" id="PF20455">
    <property type="entry name" value="DUF6708"/>
    <property type="match status" value="1"/>
</dbReference>